<evidence type="ECO:0000313" key="1">
    <source>
        <dbReference type="EMBL" id="MBU5669589.1"/>
    </source>
</evidence>
<dbReference type="Proteomes" id="UP000783742">
    <property type="component" value="Unassembled WGS sequence"/>
</dbReference>
<proteinExistence type="predicted"/>
<sequence length="91" mass="11094">MKLYGIEYDNGEPWEDGFNYTLNILFKSKNEAIDYIKHIGVEDDNRIETYSREKTSYSGETLYYLNRELNKDNYELYENDYYKVLEFELKD</sequence>
<name>A0ABS6FHV7_9FIRM</name>
<dbReference type="RefSeq" id="WP_216549425.1">
    <property type="nucleotide sequence ID" value="NZ_JAHLQO010000004.1"/>
</dbReference>
<reference evidence="1 2" key="1">
    <citation type="submission" date="2021-06" db="EMBL/GenBank/DDBJ databases">
        <authorList>
            <person name="Sun Q."/>
            <person name="Li D."/>
        </authorList>
    </citation>
    <scope>NUCLEOTIDE SEQUENCE [LARGE SCALE GENOMIC DNA]</scope>
    <source>
        <strain evidence="1 2">MSJ-1</strain>
    </source>
</reference>
<keyword evidence="2" id="KW-1185">Reference proteome</keyword>
<gene>
    <name evidence="1" type="ORF">KQI68_07020</name>
</gene>
<protein>
    <submittedName>
        <fullName evidence="1">Uncharacterized protein</fullName>
    </submittedName>
</protein>
<dbReference type="EMBL" id="JAHLQO010000004">
    <property type="protein sequence ID" value="MBU5669589.1"/>
    <property type="molecule type" value="Genomic_DNA"/>
</dbReference>
<accession>A0ABS6FHV7</accession>
<organism evidence="1 2">
    <name type="scientific">Peptoniphilus ovalis</name>
    <dbReference type="NCBI Taxonomy" id="2841503"/>
    <lineage>
        <taxon>Bacteria</taxon>
        <taxon>Bacillati</taxon>
        <taxon>Bacillota</taxon>
        <taxon>Tissierellia</taxon>
        <taxon>Tissierellales</taxon>
        <taxon>Peptoniphilaceae</taxon>
        <taxon>Peptoniphilus</taxon>
    </lineage>
</organism>
<comment type="caution">
    <text evidence="1">The sequence shown here is derived from an EMBL/GenBank/DDBJ whole genome shotgun (WGS) entry which is preliminary data.</text>
</comment>
<evidence type="ECO:0000313" key="2">
    <source>
        <dbReference type="Proteomes" id="UP000783742"/>
    </source>
</evidence>